<dbReference type="GO" id="GO:0009245">
    <property type="term" value="P:lipid A biosynthetic process"/>
    <property type="evidence" value="ECO:0007669"/>
    <property type="project" value="TreeGrafter"/>
</dbReference>
<evidence type="ECO:0000256" key="2">
    <source>
        <dbReference type="ARBA" id="ARBA00022553"/>
    </source>
</evidence>
<comment type="function">
    <text evidence="3">Carrier of the growing fatty acid chain in fatty acid biosynthesis.</text>
</comment>
<dbReference type="InterPro" id="IPR009081">
    <property type="entry name" value="PP-bd_ACP"/>
</dbReference>
<accession>A0A090EA79</accession>
<keyword evidence="3" id="KW-0444">Lipid biosynthesis</keyword>
<dbReference type="PANTHER" id="PTHR20863:SF76">
    <property type="entry name" value="CARRIER DOMAIN-CONTAINING PROTEIN"/>
    <property type="match status" value="1"/>
</dbReference>
<dbReference type="HAMAP" id="MF_01217">
    <property type="entry name" value="Acyl_carrier"/>
    <property type="match status" value="1"/>
</dbReference>
<evidence type="ECO:0000313" key="6">
    <source>
        <dbReference type="Proteomes" id="UP000045285"/>
    </source>
</evidence>
<dbReference type="InterPro" id="IPR036736">
    <property type="entry name" value="ACP-like_sf"/>
</dbReference>
<name>A0A090EA79_MESPL</name>
<comment type="subcellular location">
    <subcellularLocation>
        <location evidence="3">Cytoplasm</location>
    </subcellularLocation>
</comment>
<dbReference type="GO" id="GO:0000036">
    <property type="term" value="F:acyl carrier activity"/>
    <property type="evidence" value="ECO:0007669"/>
    <property type="project" value="UniProtKB-UniRule"/>
</dbReference>
<keyword evidence="3" id="KW-0276">Fatty acid metabolism</keyword>
<evidence type="ECO:0000256" key="3">
    <source>
        <dbReference type="HAMAP-Rule" id="MF_01217"/>
    </source>
</evidence>
<dbReference type="SUPFAM" id="SSF47336">
    <property type="entry name" value="ACP-like"/>
    <property type="match status" value="1"/>
</dbReference>
<proteinExistence type="inferred from homology"/>
<feature type="modified residue" description="O-(pantetheine 4'-phosphoryl)serine" evidence="3">
    <location>
        <position position="66"/>
    </location>
</feature>
<organism evidence="5 6">
    <name type="scientific">Mesorhizobium plurifarium</name>
    <dbReference type="NCBI Taxonomy" id="69974"/>
    <lineage>
        <taxon>Bacteria</taxon>
        <taxon>Pseudomonadati</taxon>
        <taxon>Pseudomonadota</taxon>
        <taxon>Alphaproteobacteria</taxon>
        <taxon>Hyphomicrobiales</taxon>
        <taxon>Phyllobacteriaceae</taxon>
        <taxon>Mesorhizobium</taxon>
    </lineage>
</organism>
<keyword evidence="3" id="KW-0963">Cytoplasm</keyword>
<keyword evidence="3" id="KW-0275">Fatty acid biosynthesis</keyword>
<dbReference type="EMBL" id="CCMZ01000056">
    <property type="protein sequence ID" value="CDX26869.1"/>
    <property type="molecule type" value="Genomic_DNA"/>
</dbReference>
<keyword evidence="6" id="KW-1185">Reference proteome</keyword>
<reference evidence="6" key="1">
    <citation type="submission" date="2014-08" db="EMBL/GenBank/DDBJ databases">
        <authorList>
            <person name="Moulin L."/>
        </authorList>
    </citation>
    <scope>NUCLEOTIDE SEQUENCE [LARGE SCALE GENOMIC DNA]</scope>
</reference>
<dbReference type="InterPro" id="IPR003231">
    <property type="entry name" value="ACP"/>
</dbReference>
<comment type="PTM">
    <text evidence="3">4'-phosphopantetheine is transferred from CoA to a specific serine of apo-ACP by AcpS. This modification is essential for activity because fatty acids are bound in thioester linkage to the sulfhydryl of the prosthetic group.</text>
</comment>
<evidence type="ECO:0000256" key="1">
    <source>
        <dbReference type="ARBA" id="ARBA00022450"/>
    </source>
</evidence>
<comment type="pathway">
    <text evidence="3">Lipid metabolism; fatty acid biosynthesis.</text>
</comment>
<dbReference type="PANTHER" id="PTHR20863">
    <property type="entry name" value="ACYL CARRIER PROTEIN"/>
    <property type="match status" value="1"/>
</dbReference>
<keyword evidence="2 3" id="KW-0597">Phosphoprotein</keyword>
<keyword evidence="3" id="KW-0443">Lipid metabolism</keyword>
<dbReference type="GO" id="GO:0016020">
    <property type="term" value="C:membrane"/>
    <property type="evidence" value="ECO:0007669"/>
    <property type="project" value="GOC"/>
</dbReference>
<evidence type="ECO:0000313" key="5">
    <source>
        <dbReference type="EMBL" id="CDX26869.1"/>
    </source>
</evidence>
<dbReference type="Gene3D" id="1.10.1200.10">
    <property type="entry name" value="ACP-like"/>
    <property type="match status" value="1"/>
</dbReference>
<keyword evidence="1 3" id="KW-0596">Phosphopantetheine</keyword>
<dbReference type="Proteomes" id="UP000045285">
    <property type="component" value="Unassembled WGS sequence"/>
</dbReference>
<dbReference type="Pfam" id="PF00550">
    <property type="entry name" value="PP-binding"/>
    <property type="match status" value="1"/>
</dbReference>
<dbReference type="PROSITE" id="PS50075">
    <property type="entry name" value="CARRIER"/>
    <property type="match status" value="1"/>
</dbReference>
<dbReference type="AlphaFoldDB" id="A0A090EA79"/>
<evidence type="ECO:0000259" key="4">
    <source>
        <dbReference type="PROSITE" id="PS50075"/>
    </source>
</evidence>
<dbReference type="GO" id="GO:0000035">
    <property type="term" value="F:acyl binding"/>
    <property type="evidence" value="ECO:0007669"/>
    <property type="project" value="TreeGrafter"/>
</dbReference>
<dbReference type="GO" id="GO:0005829">
    <property type="term" value="C:cytosol"/>
    <property type="evidence" value="ECO:0007669"/>
    <property type="project" value="TreeGrafter"/>
</dbReference>
<sequence>MRRLMKGVASMVYERVMLAIDRRRFKESMATEVDPRLKSILVDTLGDQEVTITGETKLEDDLLADSLDIVRVVMAIEEEFSIEINDDQMFQLVTVGDVAQLISKLTAENSSYPSS</sequence>
<protein>
    <recommendedName>
        <fullName evidence="3">Acyl carrier protein</fullName>
        <shortName evidence="3">ACP</shortName>
    </recommendedName>
</protein>
<feature type="domain" description="Carrier" evidence="4">
    <location>
        <begin position="31"/>
        <end position="106"/>
    </location>
</feature>
<gene>
    <name evidence="3" type="primary">acpP</name>
    <name evidence="5" type="ORF">MPL3356_60596</name>
</gene>
<comment type="similarity">
    <text evidence="3">Belongs to the acyl carrier protein (ACP) family.</text>
</comment>
<dbReference type="UniPathway" id="UPA00094"/>